<evidence type="ECO:0000313" key="1">
    <source>
        <dbReference type="EMBL" id="LAA78899.1"/>
    </source>
</evidence>
<name>A0A2D4I3X6_MICLE</name>
<protein>
    <submittedName>
        <fullName evidence="1">Uncharacterized protein</fullName>
    </submittedName>
</protein>
<sequence>MGEQGFKLRQVQMQSSNAIQCLEWLGDYLSVKGGYTYRYSSRQRIYARRTIIIRCDFDFSFLFFSSLFNNAVSHYAPFSREGQDKRNNSEVFFLIYYILLFSGTNRRKKGKGGAQICEAKCKD</sequence>
<reference evidence="1" key="1">
    <citation type="submission" date="2017-07" db="EMBL/GenBank/DDBJ databases">
        <authorList>
            <person name="Mikheyev A."/>
            <person name="Grau M."/>
        </authorList>
    </citation>
    <scope>NUCLEOTIDE SEQUENCE</scope>
    <source>
        <tissue evidence="1">Venom_gland</tissue>
    </source>
</reference>
<dbReference type="AlphaFoldDB" id="A0A2D4I3X6"/>
<proteinExistence type="predicted"/>
<accession>A0A2D4I3X6</accession>
<dbReference type="EMBL" id="IACK01073137">
    <property type="protein sequence ID" value="LAA78899.1"/>
    <property type="molecule type" value="Transcribed_RNA"/>
</dbReference>
<organism evidence="1">
    <name type="scientific">Micrurus lemniscatus lemniscatus</name>
    <dbReference type="NCBI Taxonomy" id="129467"/>
    <lineage>
        <taxon>Eukaryota</taxon>
        <taxon>Metazoa</taxon>
        <taxon>Chordata</taxon>
        <taxon>Craniata</taxon>
        <taxon>Vertebrata</taxon>
        <taxon>Euteleostomi</taxon>
        <taxon>Lepidosauria</taxon>
        <taxon>Squamata</taxon>
        <taxon>Bifurcata</taxon>
        <taxon>Unidentata</taxon>
        <taxon>Episquamata</taxon>
        <taxon>Toxicofera</taxon>
        <taxon>Serpentes</taxon>
        <taxon>Colubroidea</taxon>
        <taxon>Elapidae</taxon>
        <taxon>Elapinae</taxon>
        <taxon>Micrurus</taxon>
    </lineage>
</organism>
<reference evidence="1" key="2">
    <citation type="submission" date="2017-11" db="EMBL/GenBank/DDBJ databases">
        <title>Coralsnake Venomics: Analyses of Venom Gland Transcriptomes and Proteomes of Six Brazilian Taxa.</title>
        <authorList>
            <person name="Aird S.D."/>
            <person name="Jorge da Silva N."/>
            <person name="Qiu L."/>
            <person name="Villar-Briones A."/>
            <person name="Aparecida-Saddi V."/>
            <person name="Campos-Telles M.P."/>
            <person name="Grau M."/>
            <person name="Mikheyev A.S."/>
        </authorList>
    </citation>
    <scope>NUCLEOTIDE SEQUENCE</scope>
    <source>
        <tissue evidence="1">Venom_gland</tissue>
    </source>
</reference>